<feature type="compositionally biased region" description="Basic and acidic residues" evidence="1">
    <location>
        <begin position="366"/>
        <end position="387"/>
    </location>
</feature>
<feature type="compositionally biased region" description="Acidic residues" evidence="1">
    <location>
        <begin position="595"/>
        <end position="615"/>
    </location>
</feature>
<feature type="compositionally biased region" description="Polar residues" evidence="1">
    <location>
        <begin position="851"/>
        <end position="865"/>
    </location>
</feature>
<feature type="compositionally biased region" description="Basic and acidic residues" evidence="1">
    <location>
        <begin position="400"/>
        <end position="451"/>
    </location>
</feature>
<feature type="compositionally biased region" description="Polar residues" evidence="1">
    <location>
        <begin position="768"/>
        <end position="778"/>
    </location>
</feature>
<evidence type="ECO:0000313" key="2">
    <source>
        <dbReference type="EMBL" id="GME68746.1"/>
    </source>
</evidence>
<feature type="compositionally biased region" description="Polar residues" evidence="1">
    <location>
        <begin position="547"/>
        <end position="563"/>
    </location>
</feature>
<dbReference type="AlphaFoldDB" id="A0A9W6WF03"/>
<feature type="compositionally biased region" description="Polar residues" evidence="1">
    <location>
        <begin position="728"/>
        <end position="744"/>
    </location>
</feature>
<keyword evidence="3" id="KW-1185">Reference proteome</keyword>
<dbReference type="EMBL" id="BSXN01000481">
    <property type="protein sequence ID" value="GME68746.1"/>
    <property type="molecule type" value="Genomic_DNA"/>
</dbReference>
<feature type="compositionally biased region" description="Basic and acidic residues" evidence="1">
    <location>
        <begin position="838"/>
        <end position="850"/>
    </location>
</feature>
<feature type="region of interest" description="Disordered" evidence="1">
    <location>
        <begin position="826"/>
        <end position="896"/>
    </location>
</feature>
<feature type="compositionally biased region" description="Acidic residues" evidence="1">
    <location>
        <begin position="150"/>
        <end position="161"/>
    </location>
</feature>
<feature type="compositionally biased region" description="Polar residues" evidence="1">
    <location>
        <begin position="311"/>
        <end position="338"/>
    </location>
</feature>
<dbReference type="Proteomes" id="UP001165120">
    <property type="component" value="Unassembled WGS sequence"/>
</dbReference>
<gene>
    <name evidence="2" type="ORF">Cboi02_000183600</name>
</gene>
<feature type="region of interest" description="Disordered" evidence="1">
    <location>
        <begin position="765"/>
        <end position="805"/>
    </location>
</feature>
<feature type="region of interest" description="Disordered" evidence="1">
    <location>
        <begin position="99"/>
        <end position="617"/>
    </location>
</feature>
<proteinExistence type="predicted"/>
<feature type="compositionally biased region" description="Polar residues" evidence="1">
    <location>
        <begin position="23"/>
        <end position="49"/>
    </location>
</feature>
<feature type="region of interest" description="Disordered" evidence="1">
    <location>
        <begin position="1"/>
        <end position="53"/>
    </location>
</feature>
<accession>A0A9W6WF03</accession>
<evidence type="ECO:0000313" key="3">
    <source>
        <dbReference type="Proteomes" id="UP001165120"/>
    </source>
</evidence>
<protein>
    <submittedName>
        <fullName evidence="2">Unnamed protein product</fullName>
    </submittedName>
</protein>
<feature type="compositionally biased region" description="Low complexity" evidence="1">
    <location>
        <begin position="105"/>
        <end position="124"/>
    </location>
</feature>
<feature type="region of interest" description="Disordered" evidence="1">
    <location>
        <begin position="717"/>
        <end position="744"/>
    </location>
</feature>
<feature type="compositionally biased region" description="Polar residues" evidence="1">
    <location>
        <begin position="826"/>
        <end position="837"/>
    </location>
</feature>
<feature type="compositionally biased region" description="Low complexity" evidence="1">
    <location>
        <begin position="779"/>
        <end position="790"/>
    </location>
</feature>
<sequence>MMSSSRKYYPGELSSDESDGDTEFQSQQLQTPDLKNSDNINEETQSIHSPQRVLDYVNGYDDYESDAKDVVILPLETESAPESSNTPIKPSIILANDNYKKADLSTPNSSNKSTNNKSQSPTTQVISTDHLKKSLDQLADDFNNYLSQGESDDNDEGEDKDEDKVEDKDEDEDEDQSTNVEGNLKSESKNSNIDIISQFEKNKRLLETSLYPDDTTKRNNRLSKIEPPKKAFAPGLSSASDSVSSPLNEKIQDSPVYSNPMTPIDQLNVPHGVQQPSYTASAVDDNNSFLSDHTDVNSNKTLKPNAHKDLNGNSSVDNGEYTTTVTGYSSSQPNSIVQTPEILNDNDFNNQVHPPAQLDEDPESDNAWKPEDDAEFSDSKADFKDENSDADINADADAGADAHAHADADDDVRSSELSKESHEVEELINDHVEQEDTGQKTEDYKEWKTDEELNGGHIVDDYYNTGSSDNEKDVSIGNDESHDHGLENLENIKEADVDQSFQMGDDNEGDSKHGNDADIDDDDDDDDDDENAWKPQSESNGLHRYESSGSLSTGMVSLNSSVKQGYEPSIQTTTTSSRVNTSSLVTPSKKSIATESEEDNDDEDQKVDDDNVDADDVWKPDTEPVVVHSDLESTEKVYNDDAIGEDTFDPEYPMGLADGFRDKFIRSNSRHTVASSMHPGTLTRDNSVYTSSGATLQGLPINAPGFQVMKNSPMPPIPTSHLALNNPRIPSNATTRSSGTLGSNSTLIQSTLDCDSASTASPLAGSAIRSNTDGSPLQASSSTNSSSATSRIPTGYTYKSMIPSDIPIDLGKKKKNSMVSAASVINSNTSSPLSNNVSDDHDLKNVKSEDSQLSSNSKQRVTSFQSSTSSNEAKSSSSAAANLTEQSSSASGNTSLASGVIPSADIKSIMAINDVGKRIEELRKKREEFKNYDSGLSKLLKQITLNGTGVTDRYKDSSIGPNVSKAYQSQVSTTDINIDLERTKSKIKKTSRRFLGRFHGLNKNN</sequence>
<feature type="compositionally biased region" description="Low complexity" evidence="1">
    <location>
        <begin position="866"/>
        <end position="896"/>
    </location>
</feature>
<name>A0A9W6WF03_CANBO</name>
<feature type="compositionally biased region" description="Acidic residues" evidence="1">
    <location>
        <begin position="517"/>
        <end position="530"/>
    </location>
</feature>
<feature type="compositionally biased region" description="Low complexity" evidence="1">
    <location>
        <begin position="572"/>
        <end position="586"/>
    </location>
</feature>
<feature type="compositionally biased region" description="Basic and acidic residues" evidence="1">
    <location>
        <begin position="469"/>
        <end position="496"/>
    </location>
</feature>
<feature type="compositionally biased region" description="Polar residues" evidence="1">
    <location>
        <begin position="274"/>
        <end position="302"/>
    </location>
</feature>
<organism evidence="2 3">
    <name type="scientific">Candida boidinii</name>
    <name type="common">Yeast</name>
    <dbReference type="NCBI Taxonomy" id="5477"/>
    <lineage>
        <taxon>Eukaryota</taxon>
        <taxon>Fungi</taxon>
        <taxon>Dikarya</taxon>
        <taxon>Ascomycota</taxon>
        <taxon>Saccharomycotina</taxon>
        <taxon>Pichiomycetes</taxon>
        <taxon>Pichiales</taxon>
        <taxon>Pichiaceae</taxon>
        <taxon>Ogataea</taxon>
        <taxon>Ogataea/Candida clade</taxon>
    </lineage>
</organism>
<comment type="caution">
    <text evidence="2">The sequence shown here is derived from an EMBL/GenBank/DDBJ whole genome shotgun (WGS) entry which is preliminary data.</text>
</comment>
<reference evidence="2" key="1">
    <citation type="submission" date="2023-04" db="EMBL/GenBank/DDBJ databases">
        <title>Candida boidinii NBRC 10035.</title>
        <authorList>
            <person name="Ichikawa N."/>
            <person name="Sato H."/>
            <person name="Tonouchi N."/>
        </authorList>
    </citation>
    <scope>NUCLEOTIDE SEQUENCE</scope>
    <source>
        <strain evidence="2">NBRC 10035</strain>
    </source>
</reference>
<evidence type="ECO:0000256" key="1">
    <source>
        <dbReference type="SAM" id="MobiDB-lite"/>
    </source>
</evidence>